<feature type="transmembrane region" description="Helical" evidence="7">
    <location>
        <begin position="99"/>
        <end position="115"/>
    </location>
</feature>
<dbReference type="OrthoDB" id="426643at2"/>
<dbReference type="SUPFAM" id="SSF103481">
    <property type="entry name" value="Multidrug resistance efflux transporter EmrE"/>
    <property type="match status" value="1"/>
</dbReference>
<feature type="transmembrane region" description="Helical" evidence="7">
    <location>
        <begin position="37"/>
        <end position="59"/>
    </location>
</feature>
<dbReference type="PANTHER" id="PTHR30561:SF9">
    <property type="entry name" value="4-AMINO-4-DEOXY-L-ARABINOSE-PHOSPHOUNDECAPRENOL FLIPPASE SUBUNIT ARNF-RELATED"/>
    <property type="match status" value="1"/>
</dbReference>
<gene>
    <name evidence="8" type="ORF">C7B64_08080</name>
</gene>
<keyword evidence="3 6" id="KW-0812">Transmembrane</keyword>
<accession>A0A2T1C5G4</accession>
<comment type="similarity">
    <text evidence="6">Belongs to the drug/metabolite transporter (DMT) superfamily. Small multidrug resistance (SMR) (TC 2.A.7.1) family.</text>
</comment>
<dbReference type="EMBL" id="PVWJ01000030">
    <property type="protein sequence ID" value="PSB03510.1"/>
    <property type="molecule type" value="Genomic_DNA"/>
</dbReference>
<evidence type="ECO:0000313" key="9">
    <source>
        <dbReference type="Proteomes" id="UP000238762"/>
    </source>
</evidence>
<dbReference type="Gene3D" id="1.10.3730.20">
    <property type="match status" value="1"/>
</dbReference>
<dbReference type="GO" id="GO:0005886">
    <property type="term" value="C:plasma membrane"/>
    <property type="evidence" value="ECO:0007669"/>
    <property type="project" value="UniProtKB-SubCell"/>
</dbReference>
<evidence type="ECO:0000256" key="3">
    <source>
        <dbReference type="ARBA" id="ARBA00022692"/>
    </source>
</evidence>
<comment type="caution">
    <text evidence="8">The sequence shown here is derived from an EMBL/GenBank/DDBJ whole genome shotgun (WGS) entry which is preliminary data.</text>
</comment>
<evidence type="ECO:0000256" key="4">
    <source>
        <dbReference type="ARBA" id="ARBA00022989"/>
    </source>
</evidence>
<dbReference type="Pfam" id="PF00893">
    <property type="entry name" value="Multi_Drug_Res"/>
    <property type="match status" value="1"/>
</dbReference>
<reference evidence="8 9" key="2">
    <citation type="submission" date="2018-03" db="EMBL/GenBank/DDBJ databases">
        <title>The ancient ancestry and fast evolution of plastids.</title>
        <authorList>
            <person name="Moore K.R."/>
            <person name="Magnabosco C."/>
            <person name="Momper L."/>
            <person name="Gold D.A."/>
            <person name="Bosak T."/>
            <person name="Fournier G.P."/>
        </authorList>
    </citation>
    <scope>NUCLEOTIDE SEQUENCE [LARGE SCALE GENOMIC DNA]</scope>
    <source>
        <strain evidence="8 9">CCAP 1448/3</strain>
    </source>
</reference>
<keyword evidence="4 7" id="KW-1133">Transmembrane helix</keyword>
<dbReference type="Proteomes" id="UP000238762">
    <property type="component" value="Unassembled WGS sequence"/>
</dbReference>
<protein>
    <submittedName>
        <fullName evidence="8">Small multidrug resistance protein</fullName>
    </submittedName>
</protein>
<keyword evidence="2" id="KW-1003">Cell membrane</keyword>
<dbReference type="PANTHER" id="PTHR30561">
    <property type="entry name" value="SMR FAMILY PROTON-DEPENDENT DRUG EFFLUX TRANSPORTER SUGE"/>
    <property type="match status" value="1"/>
</dbReference>
<dbReference type="InterPro" id="IPR000390">
    <property type="entry name" value="Small_drug/metabolite_transptr"/>
</dbReference>
<dbReference type="InterPro" id="IPR045324">
    <property type="entry name" value="Small_multidrug_res"/>
</dbReference>
<evidence type="ECO:0000313" key="8">
    <source>
        <dbReference type="EMBL" id="PSB03510.1"/>
    </source>
</evidence>
<feature type="transmembrane region" description="Helical" evidence="7">
    <location>
        <begin position="6"/>
        <end position="25"/>
    </location>
</feature>
<dbReference type="GO" id="GO:0022857">
    <property type="term" value="F:transmembrane transporter activity"/>
    <property type="evidence" value="ECO:0007669"/>
    <property type="project" value="InterPro"/>
</dbReference>
<evidence type="ECO:0000256" key="6">
    <source>
        <dbReference type="RuleBase" id="RU003942"/>
    </source>
</evidence>
<feature type="transmembrane region" description="Helical" evidence="7">
    <location>
        <begin position="71"/>
        <end position="92"/>
    </location>
</feature>
<evidence type="ECO:0000256" key="7">
    <source>
        <dbReference type="SAM" id="Phobius"/>
    </source>
</evidence>
<dbReference type="AlphaFoldDB" id="A0A2T1C5G4"/>
<evidence type="ECO:0000256" key="2">
    <source>
        <dbReference type="ARBA" id="ARBA00022475"/>
    </source>
</evidence>
<evidence type="ECO:0000256" key="5">
    <source>
        <dbReference type="ARBA" id="ARBA00023136"/>
    </source>
</evidence>
<evidence type="ECO:0000256" key="1">
    <source>
        <dbReference type="ARBA" id="ARBA00004651"/>
    </source>
</evidence>
<keyword evidence="5 7" id="KW-0472">Membrane</keyword>
<comment type="subcellular location">
    <subcellularLocation>
        <location evidence="1 6">Cell membrane</location>
        <topology evidence="1 6">Multi-pass membrane protein</topology>
    </subcellularLocation>
</comment>
<keyword evidence="9" id="KW-1185">Reference proteome</keyword>
<dbReference type="RefSeq" id="WP_106288131.1">
    <property type="nucleotide sequence ID" value="NZ_CAWNTC010000252.1"/>
</dbReference>
<organism evidence="8 9">
    <name type="scientific">Merismopedia glauca CCAP 1448/3</name>
    <dbReference type="NCBI Taxonomy" id="1296344"/>
    <lineage>
        <taxon>Bacteria</taxon>
        <taxon>Bacillati</taxon>
        <taxon>Cyanobacteriota</taxon>
        <taxon>Cyanophyceae</taxon>
        <taxon>Synechococcales</taxon>
        <taxon>Merismopediaceae</taxon>
        <taxon>Merismopedia</taxon>
    </lineage>
</organism>
<reference evidence="8 9" key="1">
    <citation type="submission" date="2018-02" db="EMBL/GenBank/DDBJ databases">
        <authorList>
            <person name="Cohen D.B."/>
            <person name="Kent A.D."/>
        </authorList>
    </citation>
    <scope>NUCLEOTIDE SEQUENCE [LARGE SCALE GENOMIC DNA]</scope>
    <source>
        <strain evidence="8 9">CCAP 1448/3</strain>
    </source>
</reference>
<sequence>MNLNLDAWILVFIAGINTCIGNLFLKKSRLVATDQSLFSLLFSPWFIGGLIFFGINVIIFTKSLDKLPVSIAYPVLAGLGFCLLAITGNLLFGERLAGSQLWGVVLILAGIIIVSRS</sequence>
<name>A0A2T1C5G4_9CYAN</name>
<dbReference type="InterPro" id="IPR037185">
    <property type="entry name" value="EmrE-like"/>
</dbReference>
<proteinExistence type="inferred from homology"/>